<feature type="compositionally biased region" description="Basic and acidic residues" evidence="1">
    <location>
        <begin position="115"/>
        <end position="127"/>
    </location>
</feature>
<keyword evidence="3" id="KW-1185">Reference proteome</keyword>
<evidence type="ECO:0000256" key="1">
    <source>
        <dbReference type="SAM" id="MobiDB-lite"/>
    </source>
</evidence>
<reference evidence="2 3" key="1">
    <citation type="submission" date="2019-06" db="EMBL/GenBank/DDBJ databases">
        <title>A chromosomal-level reference genome of Carpinus fangiana (Coryloideae, Betulaceae).</title>
        <authorList>
            <person name="Yang X."/>
            <person name="Wang Z."/>
            <person name="Zhang L."/>
            <person name="Hao G."/>
            <person name="Liu J."/>
            <person name="Yang Y."/>
        </authorList>
    </citation>
    <scope>NUCLEOTIDE SEQUENCE [LARGE SCALE GENOMIC DNA]</scope>
    <source>
        <strain evidence="2">Cfa_2016G</strain>
        <tissue evidence="2">Leaf</tissue>
    </source>
</reference>
<evidence type="ECO:0000313" key="3">
    <source>
        <dbReference type="Proteomes" id="UP000327013"/>
    </source>
</evidence>
<dbReference type="Proteomes" id="UP000327013">
    <property type="component" value="Chromosome 4"/>
</dbReference>
<gene>
    <name evidence="2" type="ORF">FH972_010309</name>
</gene>
<evidence type="ECO:0000313" key="2">
    <source>
        <dbReference type="EMBL" id="KAE8037745.1"/>
    </source>
</evidence>
<dbReference type="AlphaFoldDB" id="A0A660KR17"/>
<feature type="region of interest" description="Disordered" evidence="1">
    <location>
        <begin position="15"/>
        <end position="133"/>
    </location>
</feature>
<accession>A0A660KR17</accession>
<name>A0A660KR17_9ROSI</name>
<dbReference type="EMBL" id="CM017324">
    <property type="protein sequence ID" value="KAE8037745.1"/>
    <property type="molecule type" value="Genomic_DNA"/>
</dbReference>
<feature type="compositionally biased region" description="Basic and acidic residues" evidence="1">
    <location>
        <begin position="36"/>
        <end position="51"/>
    </location>
</feature>
<sequence length="133" mass="14815">MEKSAAAEIHEEANALIKNVDGNSESQREANSPSGRVDREANASVRNEHQDTALANDITQMIESWEPPPPRKTKGSEKEKPTEIFASKTEPKLQKAKYVSPSSDHTKTKTSIQPPKEKNLHPKDEQTKSQNEV</sequence>
<protein>
    <submittedName>
        <fullName evidence="2">Uncharacterized protein</fullName>
    </submittedName>
</protein>
<feature type="compositionally biased region" description="Polar residues" evidence="1">
    <location>
        <begin position="21"/>
        <end position="34"/>
    </location>
</feature>
<proteinExistence type="predicted"/>
<organism evidence="2 3">
    <name type="scientific">Carpinus fangiana</name>
    <dbReference type="NCBI Taxonomy" id="176857"/>
    <lineage>
        <taxon>Eukaryota</taxon>
        <taxon>Viridiplantae</taxon>
        <taxon>Streptophyta</taxon>
        <taxon>Embryophyta</taxon>
        <taxon>Tracheophyta</taxon>
        <taxon>Spermatophyta</taxon>
        <taxon>Magnoliopsida</taxon>
        <taxon>eudicotyledons</taxon>
        <taxon>Gunneridae</taxon>
        <taxon>Pentapetalae</taxon>
        <taxon>rosids</taxon>
        <taxon>fabids</taxon>
        <taxon>Fagales</taxon>
        <taxon>Betulaceae</taxon>
        <taxon>Carpinus</taxon>
    </lineage>
</organism>